<evidence type="ECO:0000259" key="1">
    <source>
        <dbReference type="PROSITE" id="PS50042"/>
    </source>
</evidence>
<reference evidence="2 3" key="1">
    <citation type="submission" date="2019-02" db="EMBL/GenBank/DDBJ databases">
        <title>Deep-cultivation of Planctomycetes and their phenomic and genomic characterization uncovers novel biology.</title>
        <authorList>
            <person name="Wiegand S."/>
            <person name="Jogler M."/>
            <person name="Boedeker C."/>
            <person name="Pinto D."/>
            <person name="Vollmers J."/>
            <person name="Rivas-Marin E."/>
            <person name="Kohn T."/>
            <person name="Peeters S.H."/>
            <person name="Heuer A."/>
            <person name="Rast P."/>
            <person name="Oberbeckmann S."/>
            <person name="Bunk B."/>
            <person name="Jeske O."/>
            <person name="Meyerdierks A."/>
            <person name="Storesund J.E."/>
            <person name="Kallscheuer N."/>
            <person name="Luecker S."/>
            <person name="Lage O.M."/>
            <person name="Pohl T."/>
            <person name="Merkel B.J."/>
            <person name="Hornburger P."/>
            <person name="Mueller R.-W."/>
            <person name="Bruemmer F."/>
            <person name="Labrenz M."/>
            <person name="Spormann A.M."/>
            <person name="Op den Camp H."/>
            <person name="Overmann J."/>
            <person name="Amann R."/>
            <person name="Jetten M.S.M."/>
            <person name="Mascher T."/>
            <person name="Medema M.H."/>
            <person name="Devos D.P."/>
            <person name="Kaster A.-K."/>
            <person name="Ovreas L."/>
            <person name="Rohde M."/>
            <person name="Galperin M.Y."/>
            <person name="Jogler C."/>
        </authorList>
    </citation>
    <scope>NUCLEOTIDE SEQUENCE [LARGE SCALE GENOMIC DNA]</scope>
    <source>
        <strain evidence="2 3">Pan216</strain>
    </source>
</reference>
<dbReference type="PANTHER" id="PTHR23011">
    <property type="entry name" value="CYCLIC NUCLEOTIDE-BINDING DOMAIN CONTAINING PROTEIN"/>
    <property type="match status" value="1"/>
</dbReference>
<dbReference type="InterPro" id="IPR014710">
    <property type="entry name" value="RmlC-like_jellyroll"/>
</dbReference>
<name>A0A518BB77_9BACT</name>
<keyword evidence="2" id="KW-0813">Transport</keyword>
<dbReference type="EMBL" id="CP036279">
    <property type="protein sequence ID" value="QDU64229.1"/>
    <property type="molecule type" value="Genomic_DNA"/>
</dbReference>
<dbReference type="OrthoDB" id="9798104at2"/>
<dbReference type="KEGG" id="knv:Pan216_51180"/>
<dbReference type="InterPro" id="IPR000595">
    <property type="entry name" value="cNMP-bd_dom"/>
</dbReference>
<evidence type="ECO:0000313" key="2">
    <source>
        <dbReference type="EMBL" id="QDU64229.1"/>
    </source>
</evidence>
<keyword evidence="3" id="KW-1185">Reference proteome</keyword>
<dbReference type="PANTHER" id="PTHR23011:SF28">
    <property type="entry name" value="CYCLIC NUCLEOTIDE-BINDING DOMAIN CONTAINING PROTEIN"/>
    <property type="match status" value="1"/>
</dbReference>
<organism evidence="2 3">
    <name type="scientific">Kolteria novifilia</name>
    <dbReference type="NCBI Taxonomy" id="2527975"/>
    <lineage>
        <taxon>Bacteria</taxon>
        <taxon>Pseudomonadati</taxon>
        <taxon>Planctomycetota</taxon>
        <taxon>Planctomycetia</taxon>
        <taxon>Kolteriales</taxon>
        <taxon>Kolteriaceae</taxon>
        <taxon>Kolteria</taxon>
    </lineage>
</organism>
<dbReference type="PROSITE" id="PS00889">
    <property type="entry name" value="CNMP_BINDING_2"/>
    <property type="match status" value="1"/>
</dbReference>
<keyword evidence="2" id="KW-0407">Ion channel</keyword>
<accession>A0A518BB77</accession>
<dbReference type="RefSeq" id="WP_145262280.1">
    <property type="nucleotide sequence ID" value="NZ_CP036279.1"/>
</dbReference>
<keyword evidence="2" id="KW-0406">Ion transport</keyword>
<protein>
    <submittedName>
        <fullName evidence="2">Cyclic nucleotide-gated potassium channel</fullName>
    </submittedName>
</protein>
<dbReference type="PROSITE" id="PS50042">
    <property type="entry name" value="CNMP_BINDING_3"/>
    <property type="match status" value="1"/>
</dbReference>
<dbReference type="PRINTS" id="PR00103">
    <property type="entry name" value="CAMPKINASE"/>
</dbReference>
<dbReference type="AlphaFoldDB" id="A0A518BB77"/>
<evidence type="ECO:0000313" key="3">
    <source>
        <dbReference type="Proteomes" id="UP000317093"/>
    </source>
</evidence>
<feature type="domain" description="Cyclic nucleotide-binding" evidence="1">
    <location>
        <begin position="16"/>
        <end position="132"/>
    </location>
</feature>
<dbReference type="InterPro" id="IPR018490">
    <property type="entry name" value="cNMP-bd_dom_sf"/>
</dbReference>
<dbReference type="SUPFAM" id="SSF51206">
    <property type="entry name" value="cAMP-binding domain-like"/>
    <property type="match status" value="1"/>
</dbReference>
<sequence length="157" mass="17746">MLSIVDKVLLLKRVELFRDLPGEEVARIAEIAEEIRYPPEAVILEQGSTDDCRLDCIIQGEVLVQVDGRRVSRLHRGDCFGELSLIDSEPRSATIIAETEVVILRLSREIFLNLLEDRFEIARGLIVTLVRRLRVTYRQFQTTGEILPGSVVGVTES</sequence>
<proteinExistence type="predicted"/>
<dbReference type="Proteomes" id="UP000317093">
    <property type="component" value="Chromosome"/>
</dbReference>
<dbReference type="GO" id="GO:0034220">
    <property type="term" value="P:monoatomic ion transmembrane transport"/>
    <property type="evidence" value="ECO:0007669"/>
    <property type="project" value="UniProtKB-KW"/>
</dbReference>
<dbReference type="CDD" id="cd00038">
    <property type="entry name" value="CAP_ED"/>
    <property type="match status" value="1"/>
</dbReference>
<gene>
    <name evidence="2" type="ORF">Pan216_51180</name>
</gene>
<dbReference type="Pfam" id="PF00027">
    <property type="entry name" value="cNMP_binding"/>
    <property type="match status" value="1"/>
</dbReference>
<dbReference type="InterPro" id="IPR018488">
    <property type="entry name" value="cNMP-bd_CS"/>
</dbReference>
<dbReference type="SMART" id="SM00100">
    <property type="entry name" value="cNMP"/>
    <property type="match status" value="1"/>
</dbReference>
<dbReference type="Gene3D" id="2.60.120.10">
    <property type="entry name" value="Jelly Rolls"/>
    <property type="match status" value="1"/>
</dbReference>